<dbReference type="SUPFAM" id="SSF48452">
    <property type="entry name" value="TPR-like"/>
    <property type="match status" value="2"/>
</dbReference>
<dbReference type="Gene3D" id="3.40.50.300">
    <property type="entry name" value="P-loop containing nucleotide triphosphate hydrolases"/>
    <property type="match status" value="1"/>
</dbReference>
<accession>A0A4S8LJ23</accession>
<dbReference type="Proteomes" id="UP000297245">
    <property type="component" value="Unassembled WGS sequence"/>
</dbReference>
<keyword evidence="5" id="KW-1185">Reference proteome</keyword>
<dbReference type="InterPro" id="IPR011990">
    <property type="entry name" value="TPR-like_helical_dom_sf"/>
</dbReference>
<protein>
    <submittedName>
        <fullName evidence="4">TPR-like protein</fullName>
    </submittedName>
</protein>
<dbReference type="AlphaFoldDB" id="A0A4S8LJ23"/>
<dbReference type="InterPro" id="IPR027417">
    <property type="entry name" value="P-loop_NTPase"/>
</dbReference>
<gene>
    <name evidence="4" type="ORF">K435DRAFT_841954</name>
</gene>
<dbReference type="InterPro" id="IPR049052">
    <property type="entry name" value="nSTAND1"/>
</dbReference>
<dbReference type="PROSITE" id="PS50005">
    <property type="entry name" value="TPR"/>
    <property type="match status" value="1"/>
</dbReference>
<proteinExistence type="predicted"/>
<dbReference type="Gene3D" id="1.25.40.10">
    <property type="entry name" value="Tetratricopeptide repeat domain"/>
    <property type="match status" value="3"/>
</dbReference>
<dbReference type="PANTHER" id="PTHR47691">
    <property type="entry name" value="REGULATOR-RELATED"/>
    <property type="match status" value="1"/>
</dbReference>
<dbReference type="Pfam" id="PF20703">
    <property type="entry name" value="nSTAND1"/>
    <property type="match status" value="1"/>
</dbReference>
<dbReference type="OrthoDB" id="1534087at2759"/>
<dbReference type="SMART" id="SM00028">
    <property type="entry name" value="TPR"/>
    <property type="match status" value="7"/>
</dbReference>
<evidence type="ECO:0000313" key="5">
    <source>
        <dbReference type="Proteomes" id="UP000297245"/>
    </source>
</evidence>
<feature type="region of interest" description="Disordered" evidence="2">
    <location>
        <begin position="74"/>
        <end position="117"/>
    </location>
</feature>
<reference evidence="4 5" key="1">
    <citation type="journal article" date="2019" name="Nat. Ecol. Evol.">
        <title>Megaphylogeny resolves global patterns of mushroom evolution.</title>
        <authorList>
            <person name="Varga T."/>
            <person name="Krizsan K."/>
            <person name="Foldi C."/>
            <person name="Dima B."/>
            <person name="Sanchez-Garcia M."/>
            <person name="Sanchez-Ramirez S."/>
            <person name="Szollosi G.J."/>
            <person name="Szarkandi J.G."/>
            <person name="Papp V."/>
            <person name="Albert L."/>
            <person name="Andreopoulos W."/>
            <person name="Angelini C."/>
            <person name="Antonin V."/>
            <person name="Barry K.W."/>
            <person name="Bougher N.L."/>
            <person name="Buchanan P."/>
            <person name="Buyck B."/>
            <person name="Bense V."/>
            <person name="Catcheside P."/>
            <person name="Chovatia M."/>
            <person name="Cooper J."/>
            <person name="Damon W."/>
            <person name="Desjardin D."/>
            <person name="Finy P."/>
            <person name="Geml J."/>
            <person name="Haridas S."/>
            <person name="Hughes K."/>
            <person name="Justo A."/>
            <person name="Karasinski D."/>
            <person name="Kautmanova I."/>
            <person name="Kiss B."/>
            <person name="Kocsube S."/>
            <person name="Kotiranta H."/>
            <person name="LaButti K.M."/>
            <person name="Lechner B.E."/>
            <person name="Liimatainen K."/>
            <person name="Lipzen A."/>
            <person name="Lukacs Z."/>
            <person name="Mihaltcheva S."/>
            <person name="Morgado L.N."/>
            <person name="Niskanen T."/>
            <person name="Noordeloos M.E."/>
            <person name="Ohm R.A."/>
            <person name="Ortiz-Santana B."/>
            <person name="Ovrebo C."/>
            <person name="Racz N."/>
            <person name="Riley R."/>
            <person name="Savchenko A."/>
            <person name="Shiryaev A."/>
            <person name="Soop K."/>
            <person name="Spirin V."/>
            <person name="Szebenyi C."/>
            <person name="Tomsovsky M."/>
            <person name="Tulloss R.E."/>
            <person name="Uehling J."/>
            <person name="Grigoriev I.V."/>
            <person name="Vagvolgyi C."/>
            <person name="Papp T."/>
            <person name="Martin F.M."/>
            <person name="Miettinen O."/>
            <person name="Hibbett D.S."/>
            <person name="Nagy L.G."/>
        </authorList>
    </citation>
    <scope>NUCLEOTIDE SEQUENCE [LARGE SCALE GENOMIC DNA]</scope>
    <source>
        <strain evidence="4 5">CBS 962.96</strain>
    </source>
</reference>
<dbReference type="Pfam" id="PF13424">
    <property type="entry name" value="TPR_12"/>
    <property type="match status" value="2"/>
</dbReference>
<evidence type="ECO:0000313" key="4">
    <source>
        <dbReference type="EMBL" id="THU89119.1"/>
    </source>
</evidence>
<dbReference type="Pfam" id="PF13374">
    <property type="entry name" value="TPR_10"/>
    <property type="match status" value="1"/>
</dbReference>
<keyword evidence="1" id="KW-0802">TPR repeat</keyword>
<dbReference type="EMBL" id="ML179381">
    <property type="protein sequence ID" value="THU89119.1"/>
    <property type="molecule type" value="Genomic_DNA"/>
</dbReference>
<evidence type="ECO:0000256" key="2">
    <source>
        <dbReference type="SAM" id="MobiDB-lite"/>
    </source>
</evidence>
<feature type="repeat" description="TPR" evidence="1">
    <location>
        <begin position="811"/>
        <end position="844"/>
    </location>
</feature>
<feature type="domain" description="Novel STAND NTPase 1" evidence="3">
    <location>
        <begin position="159"/>
        <end position="300"/>
    </location>
</feature>
<name>A0A4S8LJ23_DENBC</name>
<evidence type="ECO:0000256" key="1">
    <source>
        <dbReference type="PROSITE-ProRule" id="PRU00339"/>
    </source>
</evidence>
<sequence length="907" mass="102107">MTAYYNTQLPKVGIIDTGKSDLTTYLTMDILYISSAAVVIQPVTLDNFQISDSYINVLLFITFKTVGKLGLKNKNQRKEAHSQTDGITGDAAPATSSSSSNPQISEQIQTSHGTRFFTDPRDNDFTNATITIYKCYGPASETNKITPDIIASAIPAVPNIFKGREELVEQGVNILCQQGPGFLAILGAGGMGKTSLALHIMNSASVKNKFAGRSYFIPCELFENAESLVLGLIHVMELTMQENQSKQKVLFEHLQAAHRDVLIAFDNFETPWNHDDSAGVRNLLEKIAQYAKVSLIVTMRGPDGPGDIPWEKLGDQSGIPTLAPVPAKEAFKAFAGSNPQSSDDSEAQIDSLLNQLDYVPLAIRLSAQHVRRVKLKALISMWKKGKTSILTEGRVPGRLTSIFKIEGRTLKLLSAISFLPDGVPFWMKYLPQVFQGEELSFNVSTLLDSSLINENYEGIKMLAPVREHIDLNHPISKDDVDQLEKFYIQFLEDLPENDMEAQPVLQLHINNIEKIFKAQISGGHPITSYISAVKKLAGFGRFVPVSIDLMDLILQKNKDIKEEDKVDLKLIRAYNLCWMGRFQDAEAQVMSVKECFNEEENISQSEADILGRCFETLQHIFYAQDQYEKAINMNQQAQKYFKQSENQWAQANSMYWLGDINYMQDRYKKASEIFSEAQQLFQQIENELGVAECLKKLGDIYSMQDRYDEAIEMLSDAQKQFETFGNQLRAAECLWSLGDLYRRQGEYDEATGMILKAQKQYKEIGYKDGVADCLWALGDTYDDQAQYDKAVDMFSNAQRQYQIIGKIVDVAWCYQRLGITYGSQGQYEKANEAFTEALELLKGFPGEKCCHGGTLLHFGHLFLDMKDFAEARRKYEEARDIFDSHGQLEKEVDYCSLAKLDQAEAAG</sequence>
<dbReference type="InterPro" id="IPR019734">
    <property type="entry name" value="TPR_rpt"/>
</dbReference>
<feature type="compositionally biased region" description="Polar residues" evidence="2">
    <location>
        <begin position="101"/>
        <end position="113"/>
    </location>
</feature>
<organism evidence="4 5">
    <name type="scientific">Dendrothele bispora (strain CBS 962.96)</name>
    <dbReference type="NCBI Taxonomy" id="1314807"/>
    <lineage>
        <taxon>Eukaryota</taxon>
        <taxon>Fungi</taxon>
        <taxon>Dikarya</taxon>
        <taxon>Basidiomycota</taxon>
        <taxon>Agaricomycotina</taxon>
        <taxon>Agaricomycetes</taxon>
        <taxon>Agaricomycetidae</taxon>
        <taxon>Agaricales</taxon>
        <taxon>Agaricales incertae sedis</taxon>
        <taxon>Dendrothele</taxon>
    </lineage>
</organism>
<dbReference type="SUPFAM" id="SSF52540">
    <property type="entry name" value="P-loop containing nucleoside triphosphate hydrolases"/>
    <property type="match status" value="1"/>
</dbReference>
<dbReference type="PANTHER" id="PTHR47691:SF3">
    <property type="entry name" value="HTH-TYPE TRANSCRIPTIONAL REGULATOR RV0890C-RELATED"/>
    <property type="match status" value="1"/>
</dbReference>
<evidence type="ECO:0000259" key="3">
    <source>
        <dbReference type="Pfam" id="PF20703"/>
    </source>
</evidence>